<feature type="transmembrane region" description="Helical" evidence="2">
    <location>
        <begin position="6"/>
        <end position="26"/>
    </location>
</feature>
<proteinExistence type="predicted"/>
<reference evidence="3 4" key="1">
    <citation type="submission" date="2016-03" db="EMBL/GenBank/DDBJ databases">
        <title>Genome sequencing of Psychrobacter alimentarius PAMC 27889.</title>
        <authorList>
            <person name="Lee J."/>
            <person name="Kim O.-S."/>
        </authorList>
    </citation>
    <scope>NUCLEOTIDE SEQUENCE [LARGE SCALE GENOMIC DNA]</scope>
    <source>
        <strain evidence="3 4">PAMC 27889</strain>
    </source>
</reference>
<sequence length="232" mass="26094">MTQMTAMFVMFVLYGLLPAAGLYLGYRGIKKFTAPKMLEYTAMPQLGYIPEKSLPVEIKTALDQINQKGKKLRLIYGDTNNDGKIDNKDTVNETYVMIQNLMDTHIPQAVADYRRLHDLDVADGALANTTKIKHSNVTGKEALLDILKTINTQFDDLLNASYHQDGQKLLVANRYLQSRFDNPTTTVEASSLSNISNPNTVPNMDKNHDPNELNPQEENLQEASTQEKSTQR</sequence>
<organism evidence="3 4">
    <name type="scientific">Psychrobacter alimentarius</name>
    <dbReference type="NCBI Taxonomy" id="261164"/>
    <lineage>
        <taxon>Bacteria</taxon>
        <taxon>Pseudomonadati</taxon>
        <taxon>Pseudomonadota</taxon>
        <taxon>Gammaproteobacteria</taxon>
        <taxon>Moraxellales</taxon>
        <taxon>Moraxellaceae</taxon>
        <taxon>Psychrobacter</taxon>
    </lineage>
</organism>
<accession>A0ABN4N055</accession>
<gene>
    <name evidence="3" type="ORF">A3K91_0711</name>
</gene>
<feature type="region of interest" description="Disordered" evidence="1">
    <location>
        <begin position="185"/>
        <end position="232"/>
    </location>
</feature>
<evidence type="ECO:0000313" key="3">
    <source>
        <dbReference type="EMBL" id="AMT96333.1"/>
    </source>
</evidence>
<dbReference type="Proteomes" id="UP000076104">
    <property type="component" value="Chromosome"/>
</dbReference>
<dbReference type="EMBL" id="CP014945">
    <property type="protein sequence ID" value="AMT96333.1"/>
    <property type="molecule type" value="Genomic_DNA"/>
</dbReference>
<keyword evidence="2" id="KW-0472">Membrane</keyword>
<name>A0ABN4N055_9GAMM</name>
<keyword evidence="2" id="KW-1133">Transmembrane helix</keyword>
<protein>
    <submittedName>
        <fullName evidence="3">Uncharacterized protein</fullName>
    </submittedName>
</protein>
<keyword evidence="4" id="KW-1185">Reference proteome</keyword>
<feature type="compositionally biased region" description="Low complexity" evidence="1">
    <location>
        <begin position="212"/>
        <end position="222"/>
    </location>
</feature>
<evidence type="ECO:0000313" key="4">
    <source>
        <dbReference type="Proteomes" id="UP000076104"/>
    </source>
</evidence>
<feature type="compositionally biased region" description="Polar residues" evidence="1">
    <location>
        <begin position="223"/>
        <end position="232"/>
    </location>
</feature>
<evidence type="ECO:0000256" key="2">
    <source>
        <dbReference type="SAM" id="Phobius"/>
    </source>
</evidence>
<evidence type="ECO:0000256" key="1">
    <source>
        <dbReference type="SAM" id="MobiDB-lite"/>
    </source>
</evidence>
<feature type="compositionally biased region" description="Polar residues" evidence="1">
    <location>
        <begin position="185"/>
        <end position="202"/>
    </location>
</feature>
<keyword evidence="2" id="KW-0812">Transmembrane</keyword>